<proteinExistence type="predicted"/>
<protein>
    <submittedName>
        <fullName evidence="1">Uncharacterized protein</fullName>
    </submittedName>
</protein>
<dbReference type="EMBL" id="MT141298">
    <property type="protein sequence ID" value="QJA57911.1"/>
    <property type="molecule type" value="Genomic_DNA"/>
</dbReference>
<name>A0A6M3IKT4_9ZZZZ</name>
<dbReference type="AlphaFoldDB" id="A0A6M3IKT4"/>
<reference evidence="1" key="1">
    <citation type="submission" date="2020-03" db="EMBL/GenBank/DDBJ databases">
        <title>The deep terrestrial virosphere.</title>
        <authorList>
            <person name="Holmfeldt K."/>
            <person name="Nilsson E."/>
            <person name="Simone D."/>
            <person name="Lopez-Fernandez M."/>
            <person name="Wu X."/>
            <person name="de Brujin I."/>
            <person name="Lundin D."/>
            <person name="Andersson A."/>
            <person name="Bertilsson S."/>
            <person name="Dopson M."/>
        </authorList>
    </citation>
    <scope>NUCLEOTIDE SEQUENCE</scope>
    <source>
        <strain evidence="1">MM415B01538</strain>
    </source>
</reference>
<accession>A0A6M3IKT4</accession>
<evidence type="ECO:0000313" key="1">
    <source>
        <dbReference type="EMBL" id="QJA57911.1"/>
    </source>
</evidence>
<sequence length="420" mass="42988">MVDFVAIGDVSTGPPSGTLQIASQHADDPCLVIIGCQKETQTADLFQLWTSDGSCVMCADKDGNFYTSTWTVPSSSVDAGTGYIFATTITATNISAATTMFSETITATNISAATNIFAATVTATNIDASAYVKSTTITATTISGVTNVDTTTLKATTVTATNISGVTNVDATTLKSTTTTATSIYTQTVTATNVSGMTNLFAATVTATQIYTDTLTSTNISGVTKIHATTITGTSVSTITLTATNISGVTAIDSVTLKSTTVTGTTGLFVNQTLPVTITTTKATNAVMTVFRSMVITGCPTSTAVTACTIAVPSTAAMTIEVFATALCTAGTYQASAGAYFRNWMVVGDSSDGTNDLLVISDMMVAPRSVVASSNAEWNVNLVTGTAASNNVAITVVSSANTPIVWGLDITTRTISAYGH</sequence>
<gene>
    <name evidence="1" type="ORF">MM415B01538_0018</name>
</gene>
<organism evidence="1">
    <name type="scientific">viral metagenome</name>
    <dbReference type="NCBI Taxonomy" id="1070528"/>
    <lineage>
        <taxon>unclassified sequences</taxon>
        <taxon>metagenomes</taxon>
        <taxon>organismal metagenomes</taxon>
    </lineage>
</organism>